<proteinExistence type="predicted"/>
<keyword evidence="3" id="KW-1185">Reference proteome</keyword>
<feature type="compositionally biased region" description="Low complexity" evidence="1">
    <location>
        <begin position="325"/>
        <end position="346"/>
    </location>
</feature>
<reference evidence="2" key="1">
    <citation type="submission" date="2020-05" db="EMBL/GenBank/DDBJ databases">
        <title>Phylogenomic resolution of chytrid fungi.</title>
        <authorList>
            <person name="Stajich J.E."/>
            <person name="Amses K."/>
            <person name="Simmons R."/>
            <person name="Seto K."/>
            <person name="Myers J."/>
            <person name="Bonds A."/>
            <person name="Quandt C.A."/>
            <person name="Barry K."/>
            <person name="Liu P."/>
            <person name="Grigoriev I."/>
            <person name="Longcore J.E."/>
            <person name="James T.Y."/>
        </authorList>
    </citation>
    <scope>NUCLEOTIDE SEQUENCE</scope>
    <source>
        <strain evidence="2">JEL0513</strain>
    </source>
</reference>
<evidence type="ECO:0000313" key="2">
    <source>
        <dbReference type="EMBL" id="KAJ3135037.1"/>
    </source>
</evidence>
<name>A0AAD5T9E0_9FUNG</name>
<accession>A0AAD5T9E0</accession>
<feature type="region of interest" description="Disordered" evidence="1">
    <location>
        <begin position="39"/>
        <end position="110"/>
    </location>
</feature>
<comment type="caution">
    <text evidence="2">The sequence shown here is derived from an EMBL/GenBank/DDBJ whole genome shotgun (WGS) entry which is preliminary data.</text>
</comment>
<feature type="region of interest" description="Disordered" evidence="1">
    <location>
        <begin position="149"/>
        <end position="257"/>
    </location>
</feature>
<dbReference type="Proteomes" id="UP001211907">
    <property type="component" value="Unassembled WGS sequence"/>
</dbReference>
<protein>
    <submittedName>
        <fullName evidence="2">Uncharacterized protein</fullName>
    </submittedName>
</protein>
<organism evidence="2 3">
    <name type="scientific">Physocladia obscura</name>
    <dbReference type="NCBI Taxonomy" id="109957"/>
    <lineage>
        <taxon>Eukaryota</taxon>
        <taxon>Fungi</taxon>
        <taxon>Fungi incertae sedis</taxon>
        <taxon>Chytridiomycota</taxon>
        <taxon>Chytridiomycota incertae sedis</taxon>
        <taxon>Chytridiomycetes</taxon>
        <taxon>Chytridiales</taxon>
        <taxon>Chytriomycetaceae</taxon>
        <taxon>Physocladia</taxon>
    </lineage>
</organism>
<sequence length="505" mass="54210">MNSLDSANLFEYPEFNIANGPSVQQKDQFSLLDSVSEKASSKFAKNGANSSVRKRGRDVDALDITPDRLSEKRTKNDGDVRQIEAKAAPPKSVIGNSKTTKGKKPPFANNNVSAIDAARNSQQSWNSTSTESLSSYTAINDVEWDSTSIDAERLPNSEFPQDIIGDTGNHLEHTRSTTNNKATTANSHSLNSTLKSSGGNSRSLYPPSLSQANGSSMPKSHGPSNTENRHHHQHHHHQSYLASTTSTGSGANGKPRHLLHHRTSLSDIKKRVAQLATYVRTFEHEILISRPVSITKDSTKTLLPQCVCANRNTIITKKSVKGLFNSNDNSSSSSSSRSSSSTSSSSKKIDFTNENGEITEGSRHELEPSDYNTTVAISSNVDTAVAYIAQSAPPLIAAPILTPPLSTASPSPIFGSLARLSSADSGGVLRDTQSTSSVELNSQIACLEICSICEGQISNNFNGSNLGEKAKADDGGLVEDKINSAAVLKRLMWRLDEFGKTFGSC</sequence>
<dbReference type="AlphaFoldDB" id="A0AAD5T9E0"/>
<feature type="compositionally biased region" description="Low complexity" evidence="1">
    <location>
        <begin position="176"/>
        <end position="189"/>
    </location>
</feature>
<gene>
    <name evidence="2" type="ORF">HK100_003092</name>
</gene>
<feature type="compositionally biased region" description="Polar residues" evidence="1">
    <location>
        <begin position="240"/>
        <end position="249"/>
    </location>
</feature>
<feature type="compositionally biased region" description="Polar residues" evidence="1">
    <location>
        <begin position="190"/>
        <end position="226"/>
    </location>
</feature>
<dbReference type="EMBL" id="JADGJH010000175">
    <property type="protein sequence ID" value="KAJ3135037.1"/>
    <property type="molecule type" value="Genomic_DNA"/>
</dbReference>
<evidence type="ECO:0000313" key="3">
    <source>
        <dbReference type="Proteomes" id="UP001211907"/>
    </source>
</evidence>
<feature type="compositionally biased region" description="Basic residues" evidence="1">
    <location>
        <begin position="229"/>
        <end position="238"/>
    </location>
</feature>
<evidence type="ECO:0000256" key="1">
    <source>
        <dbReference type="SAM" id="MobiDB-lite"/>
    </source>
</evidence>
<feature type="compositionally biased region" description="Basic and acidic residues" evidence="1">
    <location>
        <begin position="57"/>
        <end position="84"/>
    </location>
</feature>
<feature type="region of interest" description="Disordered" evidence="1">
    <location>
        <begin position="322"/>
        <end position="370"/>
    </location>
</feature>